<protein>
    <submittedName>
        <fullName evidence="2">GTP pyrophosphokinase</fullName>
    </submittedName>
</protein>
<dbReference type="AlphaFoldDB" id="A0A221SZP3"/>
<dbReference type="InterPro" id="IPR043519">
    <property type="entry name" value="NT_sf"/>
</dbReference>
<dbReference type="PANTHER" id="PTHR41773">
    <property type="entry name" value="GTP PYROPHOSPHATASE-RELATED"/>
    <property type="match status" value="1"/>
</dbReference>
<dbReference type="EMBL" id="CP021081">
    <property type="protein sequence ID" value="ASN82109.1"/>
    <property type="molecule type" value="Genomic_DNA"/>
</dbReference>
<dbReference type="RefSeq" id="WP_027461704.1">
    <property type="nucleotide sequence ID" value="NZ_CP021081.1"/>
</dbReference>
<dbReference type="KEGG" id="dfc:DFI_08020"/>
<evidence type="ECO:0000313" key="2">
    <source>
        <dbReference type="EMBL" id="ASN82109.1"/>
    </source>
</evidence>
<dbReference type="CDD" id="cd05399">
    <property type="entry name" value="NT_Rel-Spo_like"/>
    <property type="match status" value="1"/>
</dbReference>
<organism evidence="2 3">
    <name type="scientific">Deinococcus ficus</name>
    <dbReference type="NCBI Taxonomy" id="317577"/>
    <lineage>
        <taxon>Bacteria</taxon>
        <taxon>Thermotogati</taxon>
        <taxon>Deinococcota</taxon>
        <taxon>Deinococci</taxon>
        <taxon>Deinococcales</taxon>
        <taxon>Deinococcaceae</taxon>
        <taxon>Deinococcus</taxon>
    </lineage>
</organism>
<evidence type="ECO:0000313" key="3">
    <source>
        <dbReference type="Proteomes" id="UP000259030"/>
    </source>
</evidence>
<dbReference type="Gene3D" id="3.30.460.10">
    <property type="entry name" value="Beta Polymerase, domain 2"/>
    <property type="match status" value="1"/>
</dbReference>
<dbReference type="SUPFAM" id="SSF81301">
    <property type="entry name" value="Nucleotidyltransferase"/>
    <property type="match status" value="1"/>
</dbReference>
<dbReference type="PANTHER" id="PTHR41773:SF1">
    <property type="entry name" value="RELA_SPOT DOMAIN-CONTAINING PROTEIN"/>
    <property type="match status" value="1"/>
</dbReference>
<dbReference type="SMART" id="SM00954">
    <property type="entry name" value="RelA_SpoT"/>
    <property type="match status" value="1"/>
</dbReference>
<dbReference type="InterPro" id="IPR007685">
    <property type="entry name" value="RelA_SpoT"/>
</dbReference>
<dbReference type="GO" id="GO:0016301">
    <property type="term" value="F:kinase activity"/>
    <property type="evidence" value="ECO:0007669"/>
    <property type="project" value="UniProtKB-KW"/>
</dbReference>
<gene>
    <name evidence="2" type="ORF">DFI_08020</name>
</gene>
<dbReference type="GO" id="GO:0015969">
    <property type="term" value="P:guanosine tetraphosphate metabolic process"/>
    <property type="evidence" value="ECO:0007669"/>
    <property type="project" value="InterPro"/>
</dbReference>
<keyword evidence="3" id="KW-1185">Reference proteome</keyword>
<feature type="domain" description="RelA/SpoT" evidence="1">
    <location>
        <begin position="43"/>
        <end position="164"/>
    </location>
</feature>
<proteinExistence type="predicted"/>
<sequence>MTDPLVKEYASVLPEYERQRVACAHYVTNLLHNAGLKIHHVASRVKRPGSLEDKLRRKPGRYHRLEDVTDLLGVRVITYFESDVGVVGRLLEENLTVDWLNSVDKGMMQDPDRFGYRGVHYVVRLPASAEGPSTPWFEVQIRSILQHAWAEMEHDLGYKSRDAVPREVRRRFNRLSGLLEMADEEFMALHRLSRDYAANLPARVQEAPDSVFVDAQSMTHLLSTSPVRDIDAEVADALHVKLLVGWPDSERPQRLAGLLQYVGVHSVGTLDKELRRNAQSIVRFATVLLPRLRSAWLPAGGARPGVSVVHYVLLRVCANPSLDPAEVMAMLDLNHPDGLPRLTEIVMDAYREIQESGPAALPAPGTPLSS</sequence>
<accession>A0A221SZP3</accession>
<dbReference type="Pfam" id="PF04607">
    <property type="entry name" value="RelA_SpoT"/>
    <property type="match status" value="1"/>
</dbReference>
<dbReference type="Proteomes" id="UP000259030">
    <property type="component" value="Chromosome"/>
</dbReference>
<name>A0A221SZP3_9DEIO</name>
<dbReference type="STRING" id="317577.GCA_000419625_02312"/>
<evidence type="ECO:0000259" key="1">
    <source>
        <dbReference type="SMART" id="SM00954"/>
    </source>
</evidence>
<keyword evidence="2" id="KW-0808">Transferase</keyword>
<keyword evidence="2" id="KW-0418">Kinase</keyword>
<reference evidence="2 3" key="1">
    <citation type="submission" date="2017-05" db="EMBL/GenBank/DDBJ databases">
        <title>The complete genome sequence of Deinococcus ficus isolated from the rhizosphere of the Ficus religiosa L. in Taiwan.</title>
        <authorList>
            <person name="Wu K.-M."/>
            <person name="Liao T.-L."/>
            <person name="Liu Y.-M."/>
            <person name="Young C.-C."/>
            <person name="Tsai S.-F."/>
        </authorList>
    </citation>
    <scope>NUCLEOTIDE SEQUENCE [LARGE SCALE GENOMIC DNA]</scope>
    <source>
        <strain evidence="2 3">CC-FR2-10</strain>
    </source>
</reference>
<dbReference type="Gene3D" id="1.10.287.860">
    <property type="entry name" value="Nucleotidyltransferase"/>
    <property type="match status" value="1"/>
</dbReference>